<gene>
    <name evidence="1" type="ORF">HaLaN_30464</name>
</gene>
<dbReference type="AlphaFoldDB" id="A0A6A0AEU8"/>
<name>A0A6A0AEU8_HAELA</name>
<protein>
    <submittedName>
        <fullName evidence="1">Uncharacterized protein</fullName>
    </submittedName>
</protein>
<dbReference type="Proteomes" id="UP000485058">
    <property type="component" value="Unassembled WGS sequence"/>
</dbReference>
<comment type="caution">
    <text evidence="1">The sequence shown here is derived from an EMBL/GenBank/DDBJ whole genome shotgun (WGS) entry which is preliminary data.</text>
</comment>
<sequence length="94" mass="10116">DALQNHVTVQSSATGAGGASLVLVCPGTSQGSIRDRWHTHVSVASTSTQQPKFHVALTMRSALTWVCNPPSSCPLTTTMCHHNRLQEGMPRCLY</sequence>
<feature type="non-terminal residue" evidence="1">
    <location>
        <position position="94"/>
    </location>
</feature>
<dbReference type="EMBL" id="BLLF01005610">
    <property type="protein sequence ID" value="GFH31419.1"/>
    <property type="molecule type" value="Genomic_DNA"/>
</dbReference>
<evidence type="ECO:0000313" key="1">
    <source>
        <dbReference type="EMBL" id="GFH31419.1"/>
    </source>
</evidence>
<proteinExistence type="predicted"/>
<feature type="non-terminal residue" evidence="1">
    <location>
        <position position="1"/>
    </location>
</feature>
<accession>A0A6A0AEU8</accession>
<evidence type="ECO:0000313" key="2">
    <source>
        <dbReference type="Proteomes" id="UP000485058"/>
    </source>
</evidence>
<keyword evidence="2" id="KW-1185">Reference proteome</keyword>
<reference evidence="1 2" key="1">
    <citation type="submission" date="2020-02" db="EMBL/GenBank/DDBJ databases">
        <title>Draft genome sequence of Haematococcus lacustris strain NIES-144.</title>
        <authorList>
            <person name="Morimoto D."/>
            <person name="Nakagawa S."/>
            <person name="Yoshida T."/>
            <person name="Sawayama S."/>
        </authorList>
    </citation>
    <scope>NUCLEOTIDE SEQUENCE [LARGE SCALE GENOMIC DNA]</scope>
    <source>
        <strain evidence="1 2">NIES-144</strain>
    </source>
</reference>
<organism evidence="1 2">
    <name type="scientific">Haematococcus lacustris</name>
    <name type="common">Green alga</name>
    <name type="synonym">Haematococcus pluvialis</name>
    <dbReference type="NCBI Taxonomy" id="44745"/>
    <lineage>
        <taxon>Eukaryota</taxon>
        <taxon>Viridiplantae</taxon>
        <taxon>Chlorophyta</taxon>
        <taxon>core chlorophytes</taxon>
        <taxon>Chlorophyceae</taxon>
        <taxon>CS clade</taxon>
        <taxon>Chlamydomonadales</taxon>
        <taxon>Haematococcaceae</taxon>
        <taxon>Haematococcus</taxon>
    </lineage>
</organism>